<evidence type="ECO:0000313" key="2">
    <source>
        <dbReference type="Proteomes" id="UP001501532"/>
    </source>
</evidence>
<dbReference type="Pfam" id="PF12686">
    <property type="entry name" value="DUF3800"/>
    <property type="match status" value="1"/>
</dbReference>
<keyword evidence="2" id="KW-1185">Reference proteome</keyword>
<sequence length="337" mass="36826">MTRDRDSGVRTEAAIAPREVACDESGSDGENLTSGNTDVFAHASVHLPLAAAAGHVQEIRDRIRSPAEEYKATHLLRDKHRSVLEWLLGASGPLYGHAHVLLVEKSFFVVERVVDLLLGDPAPALPLFRAGGDRFGDEQWRRFLAASNDLVRARSNGEPDAPVEAFFRTVDAMRRARPHDDLGEVLALLGRSRERALAHRARITRSPSVVPVLNPLVPAIVRTAAYWGGGGHPVSLVHDEQNVLTAPRIAWLTETTRIVGFRLVDSRRDARVQLADFLAGTARKIASDELNGRGDPVLTSLLRPYVGGDSLWGDERSGALLMKTLDRANAVITGFGW</sequence>
<comment type="caution">
    <text evidence="1">The sequence shown here is derived from an EMBL/GenBank/DDBJ whole genome shotgun (WGS) entry which is preliminary data.</text>
</comment>
<evidence type="ECO:0000313" key="1">
    <source>
        <dbReference type="EMBL" id="GAA3045101.1"/>
    </source>
</evidence>
<gene>
    <name evidence="1" type="ORF">GCM10010448_29940</name>
</gene>
<protein>
    <submittedName>
        <fullName evidence="1">Uncharacterized protein</fullName>
    </submittedName>
</protein>
<proteinExistence type="predicted"/>
<dbReference type="EMBL" id="BAAAUF010000020">
    <property type="protein sequence ID" value="GAA3045101.1"/>
    <property type="molecule type" value="Genomic_DNA"/>
</dbReference>
<dbReference type="InterPro" id="IPR024524">
    <property type="entry name" value="DUF3800"/>
</dbReference>
<organism evidence="1 2">
    <name type="scientific">Streptomyces glomeratus</name>
    <dbReference type="NCBI Taxonomy" id="284452"/>
    <lineage>
        <taxon>Bacteria</taxon>
        <taxon>Bacillati</taxon>
        <taxon>Actinomycetota</taxon>
        <taxon>Actinomycetes</taxon>
        <taxon>Kitasatosporales</taxon>
        <taxon>Streptomycetaceae</taxon>
        <taxon>Streptomyces</taxon>
    </lineage>
</organism>
<dbReference type="Proteomes" id="UP001501532">
    <property type="component" value="Unassembled WGS sequence"/>
</dbReference>
<dbReference type="RefSeq" id="WP_234517596.1">
    <property type="nucleotide sequence ID" value="NZ_BAAAUF010000020.1"/>
</dbReference>
<name>A0ABP6LHZ4_9ACTN</name>
<accession>A0ABP6LHZ4</accession>
<reference evidence="2" key="1">
    <citation type="journal article" date="2019" name="Int. J. Syst. Evol. Microbiol.">
        <title>The Global Catalogue of Microorganisms (GCM) 10K type strain sequencing project: providing services to taxonomists for standard genome sequencing and annotation.</title>
        <authorList>
            <consortium name="The Broad Institute Genomics Platform"/>
            <consortium name="The Broad Institute Genome Sequencing Center for Infectious Disease"/>
            <person name="Wu L."/>
            <person name="Ma J."/>
        </authorList>
    </citation>
    <scope>NUCLEOTIDE SEQUENCE [LARGE SCALE GENOMIC DNA]</scope>
    <source>
        <strain evidence="2">JCM 9091</strain>
    </source>
</reference>